<dbReference type="OrthoDB" id="10510711at2759"/>
<feature type="region of interest" description="Disordered" evidence="2">
    <location>
        <begin position="68"/>
        <end position="102"/>
    </location>
</feature>
<evidence type="ECO:0000256" key="2">
    <source>
        <dbReference type="SAM" id="MobiDB-lite"/>
    </source>
</evidence>
<dbReference type="InterPro" id="IPR036875">
    <property type="entry name" value="Znf_CCHC_sf"/>
</dbReference>
<protein>
    <recommendedName>
        <fullName evidence="3">CCHC-type domain-containing protein</fullName>
    </recommendedName>
</protein>
<keyword evidence="1" id="KW-0479">Metal-binding</keyword>
<name>U6MG61_9EIME</name>
<dbReference type="AlphaFoldDB" id="U6MG61"/>
<dbReference type="SUPFAM" id="SSF57756">
    <property type="entry name" value="Retrovirus zinc finger-like domains"/>
    <property type="match status" value="1"/>
</dbReference>
<reference evidence="4" key="1">
    <citation type="submission" date="2013-10" db="EMBL/GenBank/DDBJ databases">
        <title>Genomic analysis of the causative agents of coccidiosis in chickens.</title>
        <authorList>
            <person name="Reid A.J."/>
            <person name="Blake D."/>
            <person name="Billington K."/>
            <person name="Browne H."/>
            <person name="Dunn M."/>
            <person name="Hung S."/>
            <person name="Kawahara F."/>
            <person name="Miranda-Saavedra D."/>
            <person name="Mourier T."/>
            <person name="Nagra H."/>
            <person name="Otto T.D."/>
            <person name="Rawlings N."/>
            <person name="Sanchez A."/>
            <person name="Sanders M."/>
            <person name="Subramaniam C."/>
            <person name="Tay Y."/>
            <person name="Dear P."/>
            <person name="Doerig C."/>
            <person name="Gruber A."/>
            <person name="Parkinson J."/>
            <person name="Shirley M."/>
            <person name="Wan K.L."/>
            <person name="Berriman M."/>
            <person name="Tomley F."/>
            <person name="Pain A."/>
        </authorList>
    </citation>
    <scope>NUCLEOTIDE SEQUENCE [LARGE SCALE GENOMIC DNA]</scope>
    <source>
        <strain evidence="4">Houghton</strain>
    </source>
</reference>
<sequence length="345" mass="37514">MSPICSDASDTEHLDRSSWAYQRGALIVPPPPPPPPPDDQSHNLSSRNFIPSTGPAVQMCCVQNTPQVAIPLPPADPPNSLEGPKAAEESKRPPTPPWRKNKIFSSHTAGKWQNLFTSTQVSGGQTQERNSSPDSDITLSLRLPLEDPYAFSSIPDPYATTSCYSDNSNSSSAALTGTSFVQPPEPVSGITANAPLSPPSETYLGASSNVPFLLPPSMSHKGLNHANGQSGRPSSSSYVYPPLPAAPPPRERDHWLPPEAHQIRQRLRGRPRSEGMASQGALGGPPPFPFATHYYYPPQQHQQQHPHHDRALLALRRTCYRCRKRGHEASECPSGQGLRQTRSKS</sequence>
<feature type="region of interest" description="Disordered" evidence="2">
    <location>
        <begin position="220"/>
        <end position="255"/>
    </location>
</feature>
<evidence type="ECO:0000259" key="3">
    <source>
        <dbReference type="PROSITE" id="PS50158"/>
    </source>
</evidence>
<dbReference type="GO" id="GO:0003676">
    <property type="term" value="F:nucleic acid binding"/>
    <property type="evidence" value="ECO:0007669"/>
    <property type="project" value="InterPro"/>
</dbReference>
<dbReference type="RefSeq" id="XP_013440378.1">
    <property type="nucleotide sequence ID" value="XM_013584924.1"/>
</dbReference>
<dbReference type="SMART" id="SM00343">
    <property type="entry name" value="ZnF_C2HC"/>
    <property type="match status" value="1"/>
</dbReference>
<gene>
    <name evidence="4" type="ORF">ENH_00032820</name>
</gene>
<feature type="region of interest" description="Disordered" evidence="2">
    <location>
        <begin position="1"/>
        <end position="51"/>
    </location>
</feature>
<organism evidence="4 5">
    <name type="scientific">Eimeria necatrix</name>
    <dbReference type="NCBI Taxonomy" id="51315"/>
    <lineage>
        <taxon>Eukaryota</taxon>
        <taxon>Sar</taxon>
        <taxon>Alveolata</taxon>
        <taxon>Apicomplexa</taxon>
        <taxon>Conoidasida</taxon>
        <taxon>Coccidia</taxon>
        <taxon>Eucoccidiorida</taxon>
        <taxon>Eimeriorina</taxon>
        <taxon>Eimeriidae</taxon>
        <taxon>Eimeria</taxon>
    </lineage>
</organism>
<evidence type="ECO:0000256" key="1">
    <source>
        <dbReference type="PROSITE-ProRule" id="PRU00047"/>
    </source>
</evidence>
<proteinExistence type="predicted"/>
<keyword evidence="1" id="KW-0863">Zinc-finger</keyword>
<evidence type="ECO:0000313" key="5">
    <source>
        <dbReference type="Proteomes" id="UP000030754"/>
    </source>
</evidence>
<feature type="compositionally biased region" description="Pro residues" evidence="2">
    <location>
        <begin position="28"/>
        <end position="38"/>
    </location>
</feature>
<feature type="region of interest" description="Disordered" evidence="2">
    <location>
        <begin position="325"/>
        <end position="345"/>
    </location>
</feature>
<feature type="region of interest" description="Disordered" evidence="2">
    <location>
        <begin position="119"/>
        <end position="138"/>
    </location>
</feature>
<dbReference type="InterPro" id="IPR001878">
    <property type="entry name" value="Znf_CCHC"/>
</dbReference>
<reference evidence="4" key="2">
    <citation type="submission" date="2013-10" db="EMBL/GenBank/DDBJ databases">
        <authorList>
            <person name="Aslett M."/>
        </authorList>
    </citation>
    <scope>NUCLEOTIDE SEQUENCE [LARGE SCALE GENOMIC DNA]</scope>
    <source>
        <strain evidence="4">Houghton</strain>
    </source>
</reference>
<feature type="domain" description="CCHC-type" evidence="3">
    <location>
        <begin position="319"/>
        <end position="334"/>
    </location>
</feature>
<dbReference type="GO" id="GO:0008270">
    <property type="term" value="F:zinc ion binding"/>
    <property type="evidence" value="ECO:0007669"/>
    <property type="project" value="UniProtKB-KW"/>
</dbReference>
<dbReference type="VEuPathDB" id="ToxoDB:ENH_00032820"/>
<accession>U6MG61</accession>
<feature type="compositionally biased region" description="Polar residues" evidence="2">
    <location>
        <begin position="42"/>
        <end position="51"/>
    </location>
</feature>
<dbReference type="PROSITE" id="PS50158">
    <property type="entry name" value="ZF_CCHC"/>
    <property type="match status" value="1"/>
</dbReference>
<keyword evidence="1" id="KW-0862">Zinc</keyword>
<dbReference type="EMBL" id="HG722675">
    <property type="protein sequence ID" value="CDJ63016.1"/>
    <property type="molecule type" value="Genomic_DNA"/>
</dbReference>
<evidence type="ECO:0000313" key="4">
    <source>
        <dbReference type="EMBL" id="CDJ63016.1"/>
    </source>
</evidence>
<dbReference type="GeneID" id="25473446"/>
<dbReference type="Proteomes" id="UP000030754">
    <property type="component" value="Unassembled WGS sequence"/>
</dbReference>
<keyword evidence="5" id="KW-1185">Reference proteome</keyword>